<evidence type="ECO:0000313" key="3">
    <source>
        <dbReference type="EMBL" id="KAF6002326.1"/>
    </source>
</evidence>
<gene>
    <name evidence="3" type="ORF">F1559_000023</name>
</gene>
<dbReference type="AlphaFoldDB" id="A0A7J7IGU1"/>
<comment type="caution">
    <text evidence="3">The sequence shown here is derived from an EMBL/GenBank/DDBJ whole genome shotgun (WGS) entry which is preliminary data.</text>
</comment>
<evidence type="ECO:0000256" key="1">
    <source>
        <dbReference type="ARBA" id="ARBA00023002"/>
    </source>
</evidence>
<dbReference type="SUPFAM" id="SSF51735">
    <property type="entry name" value="NAD(P)-binding Rossmann-fold domains"/>
    <property type="match status" value="1"/>
</dbReference>
<keyword evidence="4" id="KW-1185">Reference proteome</keyword>
<dbReference type="InterPro" id="IPR036291">
    <property type="entry name" value="NAD(P)-bd_dom_sf"/>
</dbReference>
<protein>
    <submittedName>
        <fullName evidence="3">Uncharacterized protein</fullName>
    </submittedName>
</protein>
<keyword evidence="2" id="KW-0472">Membrane</keyword>
<reference evidence="3 4" key="1">
    <citation type="journal article" date="2020" name="J. Phycol.">
        <title>Comparative genome analysis reveals Cyanidiococcus gen. nov., a new extremophilic red algal genus sister to Cyanidioschyzon (Cyanidioschyzonaceae, Rhodophyta).</title>
        <authorList>
            <person name="Liu S.-L."/>
            <person name="Chiang Y.-R."/>
            <person name="Yoon H.S."/>
            <person name="Fu H.-Y."/>
        </authorList>
    </citation>
    <scope>NUCLEOTIDE SEQUENCE [LARGE SCALE GENOMIC DNA]</scope>
    <source>
        <strain evidence="3 4">THAL066</strain>
    </source>
</reference>
<sequence>MPYLQLFVSQVWSAYRWAATALTTLLVVTYFGPLLYLSWAPRRDLRRRYFADLSAQTSLQARATPAKASNMARNHKALRARKKGAVEESRSAPSIPKSALNEARLERARSATAEPWALVTGASSGIGLAIVREVAQQGINVVLVARDDALLPKALDQLRAEFPERSFRVVATDLSETMPPRDKIDGKSEATPNYLAEIEEATADLFAAGTIRLIFSNAGYLLMSFYWQRSLSEQMRNWECNITAALRLTHFVLGQWAKHQRAALKRDDDRRGSNAAAFGLLAFTSSSSFFLPSPFATLYGAEKAALTSFAQSLAVEVRDLGVDVLVVHPSYTRTNLYANQPKLAILEFLDRFTGASPGYVAASIMRAVGRGLVVRDIGFYSYLTRWVNHVVDIGLLSSLIVLCRHLVPEYRQFRADADASLHSS</sequence>
<accession>A0A7J7IGU1</accession>
<organism evidence="3 4">
    <name type="scientific">Cyanidiococcus yangmingshanensis</name>
    <dbReference type="NCBI Taxonomy" id="2690220"/>
    <lineage>
        <taxon>Eukaryota</taxon>
        <taxon>Rhodophyta</taxon>
        <taxon>Bangiophyceae</taxon>
        <taxon>Cyanidiales</taxon>
        <taxon>Cyanidiaceae</taxon>
        <taxon>Cyanidiococcus</taxon>
    </lineage>
</organism>
<dbReference type="InterPro" id="IPR002347">
    <property type="entry name" value="SDR_fam"/>
</dbReference>
<dbReference type="PRINTS" id="PR00081">
    <property type="entry name" value="GDHRDH"/>
</dbReference>
<dbReference type="Proteomes" id="UP000530660">
    <property type="component" value="Unassembled WGS sequence"/>
</dbReference>
<evidence type="ECO:0000313" key="4">
    <source>
        <dbReference type="Proteomes" id="UP000530660"/>
    </source>
</evidence>
<dbReference type="InterPro" id="IPR051019">
    <property type="entry name" value="VLCFA-Steroid_DH"/>
</dbReference>
<dbReference type="Pfam" id="PF00106">
    <property type="entry name" value="adh_short"/>
    <property type="match status" value="1"/>
</dbReference>
<dbReference type="CDD" id="cd05233">
    <property type="entry name" value="SDR_c"/>
    <property type="match status" value="1"/>
</dbReference>
<proteinExistence type="predicted"/>
<keyword evidence="2" id="KW-1133">Transmembrane helix</keyword>
<keyword evidence="1" id="KW-0560">Oxidoreductase</keyword>
<dbReference type="GO" id="GO:0016491">
    <property type="term" value="F:oxidoreductase activity"/>
    <property type="evidence" value="ECO:0007669"/>
    <property type="project" value="UniProtKB-KW"/>
</dbReference>
<keyword evidence="2" id="KW-0812">Transmembrane</keyword>
<evidence type="ECO:0000256" key="2">
    <source>
        <dbReference type="SAM" id="Phobius"/>
    </source>
</evidence>
<feature type="transmembrane region" description="Helical" evidence="2">
    <location>
        <begin position="15"/>
        <end position="39"/>
    </location>
</feature>
<dbReference type="Gene3D" id="3.40.50.720">
    <property type="entry name" value="NAD(P)-binding Rossmann-like Domain"/>
    <property type="match status" value="1"/>
</dbReference>
<dbReference type="OrthoDB" id="5545019at2759"/>
<dbReference type="EMBL" id="VWRR01000010">
    <property type="protein sequence ID" value="KAF6002326.1"/>
    <property type="molecule type" value="Genomic_DNA"/>
</dbReference>
<name>A0A7J7IGU1_9RHOD</name>
<dbReference type="PANTHER" id="PTHR43899:SF4">
    <property type="entry name" value="17 BETA-HYDROXYSTEROID DEHYDROGENASE TYPE 3"/>
    <property type="match status" value="1"/>
</dbReference>
<dbReference type="PANTHER" id="PTHR43899">
    <property type="entry name" value="RH59310P"/>
    <property type="match status" value="1"/>
</dbReference>